<keyword evidence="7 10" id="KW-0648">Protein biosynthesis</keyword>
<dbReference type="PRINTS" id="PR01041">
    <property type="entry name" value="TRNASYNTHMET"/>
</dbReference>
<dbReference type="NCBIfam" id="TIGR00398">
    <property type="entry name" value="metG"/>
    <property type="match status" value="1"/>
</dbReference>
<keyword evidence="6 10" id="KW-0067">ATP-binding</keyword>
<dbReference type="STRING" id="1798473.A3G50_02665"/>
<evidence type="ECO:0000256" key="4">
    <source>
        <dbReference type="ARBA" id="ARBA00022598"/>
    </source>
</evidence>
<evidence type="ECO:0000256" key="7">
    <source>
        <dbReference type="ARBA" id="ARBA00022917"/>
    </source>
</evidence>
<dbReference type="Pfam" id="PF09334">
    <property type="entry name" value="tRNA-synt_1g"/>
    <property type="match status" value="1"/>
</dbReference>
<dbReference type="PANTHER" id="PTHR43326">
    <property type="entry name" value="METHIONYL-TRNA SYNTHETASE"/>
    <property type="match status" value="1"/>
</dbReference>
<name>A0A1F6C2D2_9BACT</name>
<proteinExistence type="inferred from homology"/>
<feature type="domain" description="Methionyl/Leucyl tRNA synthetase" evidence="12">
    <location>
        <begin position="93"/>
        <end position="320"/>
    </location>
</feature>
<dbReference type="Gene3D" id="1.10.730.10">
    <property type="entry name" value="Isoleucyl-tRNA Synthetase, Domain 1"/>
    <property type="match status" value="1"/>
</dbReference>
<evidence type="ECO:0000313" key="14">
    <source>
        <dbReference type="Proteomes" id="UP000176633"/>
    </source>
</evidence>
<dbReference type="AlphaFoldDB" id="A0A1F6C2D2"/>
<dbReference type="InterPro" id="IPR009080">
    <property type="entry name" value="tRNAsynth_Ia_anticodon-bd"/>
</dbReference>
<dbReference type="SUPFAM" id="SSF52374">
    <property type="entry name" value="Nucleotidylyl transferase"/>
    <property type="match status" value="1"/>
</dbReference>
<dbReference type="Gene3D" id="3.40.50.620">
    <property type="entry name" value="HUPs"/>
    <property type="match status" value="1"/>
</dbReference>
<dbReference type="Pfam" id="PF08264">
    <property type="entry name" value="Anticodon_1"/>
    <property type="match status" value="1"/>
</dbReference>
<evidence type="ECO:0000256" key="9">
    <source>
        <dbReference type="ARBA" id="ARBA00030904"/>
    </source>
</evidence>
<keyword evidence="5 10" id="KW-0547">Nucleotide-binding</keyword>
<gene>
    <name evidence="13" type="ORF">A3G50_02665</name>
</gene>
<feature type="domain" description="Methionyl/Valyl/Leucyl/Isoleucyl-tRNA synthetase anticodon-binding" evidence="11">
    <location>
        <begin position="341"/>
        <end position="421"/>
    </location>
</feature>
<dbReference type="InterPro" id="IPR015413">
    <property type="entry name" value="Methionyl/Leucyl_tRNA_Synth"/>
</dbReference>
<organism evidence="13 14">
    <name type="scientific">Candidatus Jorgensenbacteria bacterium RIFCSPLOWO2_12_FULL_42_11</name>
    <dbReference type="NCBI Taxonomy" id="1798473"/>
    <lineage>
        <taxon>Bacteria</taxon>
        <taxon>Candidatus Joergenseniibacteriota</taxon>
    </lineage>
</organism>
<dbReference type="CDD" id="cd00814">
    <property type="entry name" value="MetRS_core"/>
    <property type="match status" value="1"/>
</dbReference>
<dbReference type="FunFam" id="2.170.220.10:FF:000003">
    <property type="entry name" value="Methionine--tRNA ligase"/>
    <property type="match status" value="1"/>
</dbReference>
<evidence type="ECO:0000256" key="10">
    <source>
        <dbReference type="RuleBase" id="RU363039"/>
    </source>
</evidence>
<feature type="non-terminal residue" evidence="13">
    <location>
        <position position="1"/>
    </location>
</feature>
<dbReference type="PANTHER" id="PTHR43326:SF1">
    <property type="entry name" value="METHIONINE--TRNA LIGASE, MITOCHONDRIAL"/>
    <property type="match status" value="1"/>
</dbReference>
<dbReference type="Proteomes" id="UP000176633">
    <property type="component" value="Unassembled WGS sequence"/>
</dbReference>
<dbReference type="GO" id="GO:0006431">
    <property type="term" value="P:methionyl-tRNA aminoacylation"/>
    <property type="evidence" value="ECO:0007669"/>
    <property type="project" value="InterPro"/>
</dbReference>
<evidence type="ECO:0000256" key="3">
    <source>
        <dbReference type="ARBA" id="ARBA00018753"/>
    </source>
</evidence>
<dbReference type="InterPro" id="IPR023457">
    <property type="entry name" value="Met-tRNA_synth_2"/>
</dbReference>
<accession>A0A1F6C2D2</accession>
<evidence type="ECO:0000259" key="11">
    <source>
        <dbReference type="Pfam" id="PF08264"/>
    </source>
</evidence>
<dbReference type="GO" id="GO:0004825">
    <property type="term" value="F:methionine-tRNA ligase activity"/>
    <property type="evidence" value="ECO:0007669"/>
    <property type="project" value="UniProtKB-EC"/>
</dbReference>
<evidence type="ECO:0000256" key="5">
    <source>
        <dbReference type="ARBA" id="ARBA00022741"/>
    </source>
</evidence>
<dbReference type="SUPFAM" id="SSF47323">
    <property type="entry name" value="Anticodon-binding domain of a subclass of class I aminoacyl-tRNA synthetases"/>
    <property type="match status" value="1"/>
</dbReference>
<comment type="similarity">
    <text evidence="10">Belongs to the class-I aminoacyl-tRNA synthetase family.</text>
</comment>
<dbReference type="InterPro" id="IPR033911">
    <property type="entry name" value="MetRS_core"/>
</dbReference>
<comment type="caution">
    <text evidence="13">The sequence shown here is derived from an EMBL/GenBank/DDBJ whole genome shotgun (WGS) entry which is preliminary data.</text>
</comment>
<sequence>FFLTGADENSLKNVQAAKEEGISVKELVGRNAGRFFALQKTLNLSFDDFIRTTEDRHVEGARKLWLACQKDIYKKKYQGLYCVGCEGFYKEGELIDGLCPEHKTKPELIEEENYFFKLTKYSKAIQGLIENDKVKIVPESRKNEVLNFIKSGLDDICVSRSAERAQGWGIPVPDDSSQIVWVWFDALSNYINALDYAEDGQKFEKWWQQNDENIIHFIGKGILRFHAIYWLAMLISAGLNLPDTIFVHGYLTIGGQKMSKSLGNAADPFGIAEEYGADAVRYFLLAEFSPIEDGDFTLEKFKIRYNADLANGLGNFAARVSALKNQFLETQLLKIEKTTNDKIEETEKTVARKLEEFKFNEALAAVWELIAFGDKHINQTQVWKITDLKLKNQIISNLTAILNSVAAILNPFMPETAARITHLKKGDILFPRR</sequence>
<evidence type="ECO:0000313" key="13">
    <source>
        <dbReference type="EMBL" id="OGG43356.1"/>
    </source>
</evidence>
<evidence type="ECO:0000259" key="12">
    <source>
        <dbReference type="Pfam" id="PF09334"/>
    </source>
</evidence>
<dbReference type="InterPro" id="IPR013155">
    <property type="entry name" value="M/V/L/I-tRNA-synth_anticd-bd"/>
</dbReference>
<keyword evidence="4 10" id="KW-0436">Ligase</keyword>
<dbReference type="GO" id="GO:0005524">
    <property type="term" value="F:ATP binding"/>
    <property type="evidence" value="ECO:0007669"/>
    <property type="project" value="UniProtKB-KW"/>
</dbReference>
<evidence type="ECO:0000256" key="8">
    <source>
        <dbReference type="ARBA" id="ARBA00023146"/>
    </source>
</evidence>
<dbReference type="InterPro" id="IPR014758">
    <property type="entry name" value="Met-tRNA_synth"/>
</dbReference>
<dbReference type="InterPro" id="IPR014729">
    <property type="entry name" value="Rossmann-like_a/b/a_fold"/>
</dbReference>
<dbReference type="Gene3D" id="2.170.220.10">
    <property type="match status" value="1"/>
</dbReference>
<evidence type="ECO:0000256" key="6">
    <source>
        <dbReference type="ARBA" id="ARBA00022840"/>
    </source>
</evidence>
<dbReference type="EMBL" id="MFKM01000016">
    <property type="protein sequence ID" value="OGG43356.1"/>
    <property type="molecule type" value="Genomic_DNA"/>
</dbReference>
<evidence type="ECO:0000256" key="2">
    <source>
        <dbReference type="ARBA" id="ARBA00012838"/>
    </source>
</evidence>
<protein>
    <recommendedName>
        <fullName evidence="3">Methionine--tRNA ligase</fullName>
        <ecNumber evidence="2">6.1.1.10</ecNumber>
    </recommendedName>
    <alternativeName>
        <fullName evidence="9">Methionyl-tRNA synthetase</fullName>
    </alternativeName>
</protein>
<evidence type="ECO:0000256" key="1">
    <source>
        <dbReference type="ARBA" id="ARBA00003314"/>
    </source>
</evidence>
<keyword evidence="8 10" id="KW-0030">Aminoacyl-tRNA synthetase</keyword>
<reference evidence="13 14" key="1">
    <citation type="journal article" date="2016" name="Nat. Commun.">
        <title>Thousands of microbial genomes shed light on interconnected biogeochemical processes in an aquifer system.</title>
        <authorList>
            <person name="Anantharaman K."/>
            <person name="Brown C.T."/>
            <person name="Hug L.A."/>
            <person name="Sharon I."/>
            <person name="Castelle C.J."/>
            <person name="Probst A.J."/>
            <person name="Thomas B.C."/>
            <person name="Singh A."/>
            <person name="Wilkins M.J."/>
            <person name="Karaoz U."/>
            <person name="Brodie E.L."/>
            <person name="Williams K.H."/>
            <person name="Hubbard S.S."/>
            <person name="Banfield J.F."/>
        </authorList>
    </citation>
    <scope>NUCLEOTIDE SEQUENCE [LARGE SCALE GENOMIC DNA]</scope>
</reference>
<comment type="function">
    <text evidence="1">Is required not only for elongation of protein synthesis but also for the initiation of all mRNA translation through initiator tRNA(fMet) aminoacylation.</text>
</comment>
<dbReference type="EC" id="6.1.1.10" evidence="2"/>